<dbReference type="PRINTS" id="PR00364">
    <property type="entry name" value="DISEASERSIST"/>
</dbReference>
<evidence type="ECO:0000259" key="8">
    <source>
        <dbReference type="Pfam" id="PF23559"/>
    </source>
</evidence>
<keyword evidence="5" id="KW-0611">Plant defense</keyword>
<dbReference type="InterPro" id="IPR002182">
    <property type="entry name" value="NB-ARC"/>
</dbReference>
<evidence type="ECO:0000259" key="7">
    <source>
        <dbReference type="Pfam" id="PF00931"/>
    </source>
</evidence>
<keyword evidence="3" id="KW-0677">Repeat</keyword>
<evidence type="ECO:0000256" key="3">
    <source>
        <dbReference type="ARBA" id="ARBA00022737"/>
    </source>
</evidence>
<evidence type="ECO:0000313" key="9">
    <source>
        <dbReference type="EMBL" id="OIT36625.1"/>
    </source>
</evidence>
<dbReference type="Gramene" id="OIT36625">
    <property type="protein sequence ID" value="OIT36625"/>
    <property type="gene ID" value="A4A49_21686"/>
</dbReference>
<evidence type="ECO:0000256" key="2">
    <source>
        <dbReference type="ARBA" id="ARBA00022614"/>
    </source>
</evidence>
<name>A0A314L552_NICAT</name>
<evidence type="ECO:0000256" key="1">
    <source>
        <dbReference type="ARBA" id="ARBA00008894"/>
    </source>
</evidence>
<reference evidence="9" key="1">
    <citation type="submission" date="2016-11" db="EMBL/GenBank/DDBJ databases">
        <title>The genome of Nicotiana attenuata.</title>
        <authorList>
            <person name="Xu S."/>
            <person name="Brockmoeller T."/>
            <person name="Gaquerel E."/>
            <person name="Navarro A."/>
            <person name="Kuhl H."/>
            <person name="Gase K."/>
            <person name="Ling Z."/>
            <person name="Zhou W."/>
            <person name="Kreitzer C."/>
            <person name="Stanke M."/>
            <person name="Tang H."/>
            <person name="Lyons E."/>
            <person name="Pandey P."/>
            <person name="Pandey S.P."/>
            <person name="Timmermann B."/>
            <person name="Baldwin I.T."/>
        </authorList>
    </citation>
    <scope>NUCLEOTIDE SEQUENCE [LARGE SCALE GENOMIC DNA]</scope>
    <source>
        <strain evidence="9">UT</strain>
    </source>
</reference>
<dbReference type="SMR" id="A0A314L552"/>
<keyword evidence="4" id="KW-0547">Nucleotide-binding</keyword>
<dbReference type="GO" id="GO:0005524">
    <property type="term" value="F:ATP binding"/>
    <property type="evidence" value="ECO:0007669"/>
    <property type="project" value="UniProtKB-KW"/>
</dbReference>
<dbReference type="FunFam" id="1.10.10.10:FF:000322">
    <property type="entry name" value="Probable disease resistance protein At1g63360"/>
    <property type="match status" value="1"/>
</dbReference>
<dbReference type="PANTHER" id="PTHR23155">
    <property type="entry name" value="DISEASE RESISTANCE PROTEIN RP"/>
    <property type="match status" value="1"/>
</dbReference>
<dbReference type="InterPro" id="IPR032675">
    <property type="entry name" value="LRR_dom_sf"/>
</dbReference>
<dbReference type="InterPro" id="IPR044974">
    <property type="entry name" value="Disease_R_plants"/>
</dbReference>
<dbReference type="Gene3D" id="1.10.10.10">
    <property type="entry name" value="Winged helix-like DNA-binding domain superfamily/Winged helix DNA-binding domain"/>
    <property type="match status" value="1"/>
</dbReference>
<dbReference type="AlphaFoldDB" id="A0A314L552"/>
<dbReference type="GO" id="GO:0043531">
    <property type="term" value="F:ADP binding"/>
    <property type="evidence" value="ECO:0007669"/>
    <property type="project" value="InterPro"/>
</dbReference>
<accession>A0A314L552</accession>
<gene>
    <name evidence="9" type="primary">R1A-4_0</name>
    <name evidence="9" type="ORF">A4A49_21686</name>
</gene>
<evidence type="ECO:0000256" key="6">
    <source>
        <dbReference type="ARBA" id="ARBA00022840"/>
    </source>
</evidence>
<dbReference type="Gene3D" id="3.40.50.300">
    <property type="entry name" value="P-loop containing nucleotide triphosphate hydrolases"/>
    <property type="match status" value="1"/>
</dbReference>
<dbReference type="EMBL" id="MJEQ01000410">
    <property type="protein sequence ID" value="OIT36625.1"/>
    <property type="molecule type" value="Genomic_DNA"/>
</dbReference>
<dbReference type="Pfam" id="PF00931">
    <property type="entry name" value="NB-ARC"/>
    <property type="match status" value="1"/>
</dbReference>
<keyword evidence="6" id="KW-0067">ATP-binding</keyword>
<keyword evidence="2" id="KW-0433">Leucine-rich repeat</keyword>
<dbReference type="InterPro" id="IPR027417">
    <property type="entry name" value="P-loop_NTPase"/>
</dbReference>
<dbReference type="GeneID" id="109241826"/>
<organism evidence="9 10">
    <name type="scientific">Nicotiana attenuata</name>
    <name type="common">Coyote tobacco</name>
    <dbReference type="NCBI Taxonomy" id="49451"/>
    <lineage>
        <taxon>Eukaryota</taxon>
        <taxon>Viridiplantae</taxon>
        <taxon>Streptophyta</taxon>
        <taxon>Embryophyta</taxon>
        <taxon>Tracheophyta</taxon>
        <taxon>Spermatophyta</taxon>
        <taxon>Magnoliopsida</taxon>
        <taxon>eudicotyledons</taxon>
        <taxon>Gunneridae</taxon>
        <taxon>Pentapetalae</taxon>
        <taxon>asterids</taxon>
        <taxon>lamiids</taxon>
        <taxon>Solanales</taxon>
        <taxon>Solanaceae</taxon>
        <taxon>Nicotianoideae</taxon>
        <taxon>Nicotianeae</taxon>
        <taxon>Nicotiana</taxon>
    </lineage>
</organism>
<sequence length="754" mass="88583">MKEILLVRWLPPNVVIHQLMRKQLLECLDWAKRINQQLTRGTKELDIVSIVGMPGLGKTTLARKVFNHFIENKHFDVRAWCSISKEYSLRQIFPEILKQVIGNLDDIKYEDMPDKLRKSLMRKRYLIVLDDTWEVKAWEELRLSFPHCENGSRIVLTTRDKEVATQLKHHSNPYLLRFLTVDESWELLQKKVFQGEICPPELLEVGLQVAKSCKGLPLVIVLIAGIIAKRRQASLWLEAANDLSSHVLEEQGMKIIESSYDHLEDHLKPCLLYMGLFPEDYKYLVSDLLKLWIAENFVQDMDTENMEEACKICLNDLANRSLVLVSKKRFNGEIKYVIIHDLVREFCLKKLTEEKFVQHIVPYNPYHYQPVGAKEHRLCMYVHHNLVEQLVQYEYSLDKVPVLANLKEGESFAQFHRTLEFIAHPKYYAWDHISLFPLLDNFRFIRVLHLLNLRMKSSLWAMAMQAVPHLRYLAICTGEFDFQWVSHLLDLQTLWMDVDDELYVYPSPAIWKLQQLRHLNIVLVVPWNENVNDRAFFEESSETLPNLKTFEMFHISFNAIVTKKFWEKFPNIEKVKIRLDDIHDEDCSFSPTPDDVLYIEELPLQSLHLRYTETIASLDSIVLPSYLKELSLDSILLTDEVVSNIARLRNLENLKLNFIFFYTEFKMSLSEHFDYPICWDVSNYEFQALKCLKLLNVQLAEWRTSEASFPVLEKLVINDCGRLEEIPSSFVDIPTPKMIKLIWCTQTIVDSALE</sequence>
<dbReference type="SUPFAM" id="SSF52540">
    <property type="entry name" value="P-loop containing nucleoside triphosphate hydrolases"/>
    <property type="match status" value="1"/>
</dbReference>
<dbReference type="KEGG" id="nau:109241826"/>
<dbReference type="InterPro" id="IPR042197">
    <property type="entry name" value="Apaf_helical"/>
</dbReference>
<keyword evidence="10" id="KW-1185">Reference proteome</keyword>
<protein>
    <submittedName>
        <fullName evidence="9">Late blight resistance protein -like r1a-4</fullName>
    </submittedName>
</protein>
<feature type="domain" description="Disease resistance protein winged helix" evidence="8">
    <location>
        <begin position="276"/>
        <end position="346"/>
    </location>
</feature>
<dbReference type="GO" id="GO:0051607">
    <property type="term" value="P:defense response to virus"/>
    <property type="evidence" value="ECO:0007669"/>
    <property type="project" value="UniProtKB-ARBA"/>
</dbReference>
<dbReference type="InterPro" id="IPR058922">
    <property type="entry name" value="WHD_DRP"/>
</dbReference>
<dbReference type="PANTHER" id="PTHR23155:SF1228">
    <property type="entry name" value="NB-ARC DOMAIN CONTAINING PROTEIN, EXPRESSED"/>
    <property type="match status" value="1"/>
</dbReference>
<dbReference type="InterPro" id="IPR036388">
    <property type="entry name" value="WH-like_DNA-bd_sf"/>
</dbReference>
<evidence type="ECO:0000313" key="10">
    <source>
        <dbReference type="Proteomes" id="UP000187609"/>
    </source>
</evidence>
<dbReference type="Pfam" id="PF23559">
    <property type="entry name" value="WHD_DRP"/>
    <property type="match status" value="1"/>
</dbReference>
<dbReference type="OrthoDB" id="1264229at2759"/>
<feature type="domain" description="NB-ARC" evidence="7">
    <location>
        <begin position="32"/>
        <end position="196"/>
    </location>
</feature>
<proteinExistence type="inferred from homology"/>
<comment type="similarity">
    <text evidence="1">Belongs to the disease resistance NB-LRR family.</text>
</comment>
<evidence type="ECO:0000256" key="4">
    <source>
        <dbReference type="ARBA" id="ARBA00022741"/>
    </source>
</evidence>
<dbReference type="FunFam" id="3.40.50.300:FF:001091">
    <property type="entry name" value="Probable disease resistance protein At1g61300"/>
    <property type="match status" value="1"/>
</dbReference>
<dbReference type="Proteomes" id="UP000187609">
    <property type="component" value="Unassembled WGS sequence"/>
</dbReference>
<evidence type="ECO:0000256" key="5">
    <source>
        <dbReference type="ARBA" id="ARBA00022821"/>
    </source>
</evidence>
<dbReference type="GO" id="GO:0098542">
    <property type="term" value="P:defense response to other organism"/>
    <property type="evidence" value="ECO:0007669"/>
    <property type="project" value="TreeGrafter"/>
</dbReference>
<comment type="caution">
    <text evidence="9">The sequence shown here is derived from an EMBL/GenBank/DDBJ whole genome shotgun (WGS) entry which is preliminary data.</text>
</comment>
<dbReference type="Gene3D" id="1.10.8.430">
    <property type="entry name" value="Helical domain of apoptotic protease-activating factors"/>
    <property type="match status" value="1"/>
</dbReference>
<dbReference type="SUPFAM" id="SSF52058">
    <property type="entry name" value="L domain-like"/>
    <property type="match status" value="1"/>
</dbReference>
<dbReference type="Gene3D" id="3.80.10.10">
    <property type="entry name" value="Ribonuclease Inhibitor"/>
    <property type="match status" value="1"/>
</dbReference>